<dbReference type="GO" id="GO:0042773">
    <property type="term" value="P:ATP synthesis coupled electron transport"/>
    <property type="evidence" value="ECO:0007669"/>
    <property type="project" value="InterPro"/>
</dbReference>
<evidence type="ECO:0000256" key="1">
    <source>
        <dbReference type="ARBA" id="ARBA00003257"/>
    </source>
</evidence>
<comment type="subcellular location">
    <subcellularLocation>
        <location evidence="2 17">Mitochondrion membrane</location>
        <topology evidence="2 17">Multi-pass membrane protein</topology>
    </subcellularLocation>
</comment>
<organism evidence="19">
    <name type="scientific">Rhinocola aceris</name>
    <dbReference type="NCBI Taxonomy" id="1889912"/>
    <lineage>
        <taxon>Eukaryota</taxon>
        <taxon>Metazoa</taxon>
        <taxon>Ecdysozoa</taxon>
        <taxon>Arthropoda</taxon>
        <taxon>Hexapoda</taxon>
        <taxon>Insecta</taxon>
        <taxon>Pterygota</taxon>
        <taxon>Neoptera</taxon>
        <taxon>Paraneoptera</taxon>
        <taxon>Hemiptera</taxon>
        <taxon>Sternorrhyncha</taxon>
        <taxon>Psylloidea</taxon>
        <taxon>Aphalaridae</taxon>
        <taxon>Rhinocola</taxon>
    </lineage>
</organism>
<sequence length="413" mass="47043">MLELLFVSLFFAMNKKWEVTLNFLILMLLYLLLIFCDKGEYLMKSILTLLSLWLVSMMLLSVSKEEKKLLLKGMFIFMLWSLQVSFYADSLLLFYIGFEMSILPVLLIILGWGYQPDRLEAGFYMVLYTVFFSLPLLLMILNSFLVSFVGSELVFWLYFMAFLVKVPLFGVHLWLPRAHVEAPVYGSMILAGVMLKLGGYGIFRVILINDDTFIFDSIGLISFSLVGGVILSFICFVQSDMKMLIAYSSIVHMSLVLSGLFTLCSSGLTGVLSMMVGHGFCSSGLFCLLGVFYSRIHSRSLYINKGLIVNFSISTLWWFLFCSSNLSFPPSLNLVGEILLMLSLVSWFTGIFVVLCLLNFFSSMYSIYLYSFCQHGSGVVIYSFKNLTMKELMLALFHWLPLNLLILDLSMMQ</sequence>
<feature type="transmembrane region" description="Helical" evidence="17">
    <location>
        <begin position="213"/>
        <end position="237"/>
    </location>
</feature>
<dbReference type="GO" id="GO:0031966">
    <property type="term" value="C:mitochondrial membrane"/>
    <property type="evidence" value="ECO:0007669"/>
    <property type="project" value="UniProtKB-SubCell"/>
</dbReference>
<dbReference type="GO" id="GO:0003954">
    <property type="term" value="F:NADH dehydrogenase activity"/>
    <property type="evidence" value="ECO:0007669"/>
    <property type="project" value="TreeGrafter"/>
</dbReference>
<feature type="transmembrane region" description="Helical" evidence="17">
    <location>
        <begin position="275"/>
        <end position="294"/>
    </location>
</feature>
<dbReference type="EC" id="7.1.1.2" evidence="4 17"/>
<dbReference type="Pfam" id="PF00361">
    <property type="entry name" value="Proton_antipo_M"/>
    <property type="match status" value="1"/>
</dbReference>
<evidence type="ECO:0000256" key="17">
    <source>
        <dbReference type="RuleBase" id="RU003297"/>
    </source>
</evidence>
<dbReference type="GO" id="GO:0048039">
    <property type="term" value="F:ubiquinone binding"/>
    <property type="evidence" value="ECO:0007669"/>
    <property type="project" value="TreeGrafter"/>
</dbReference>
<comment type="catalytic activity">
    <reaction evidence="16 17">
        <text>a ubiquinone + NADH + 5 H(+)(in) = a ubiquinol + NAD(+) + 4 H(+)(out)</text>
        <dbReference type="Rhea" id="RHEA:29091"/>
        <dbReference type="Rhea" id="RHEA-COMP:9565"/>
        <dbReference type="Rhea" id="RHEA-COMP:9566"/>
        <dbReference type="ChEBI" id="CHEBI:15378"/>
        <dbReference type="ChEBI" id="CHEBI:16389"/>
        <dbReference type="ChEBI" id="CHEBI:17976"/>
        <dbReference type="ChEBI" id="CHEBI:57540"/>
        <dbReference type="ChEBI" id="CHEBI:57945"/>
        <dbReference type="EC" id="7.1.1.2"/>
    </reaction>
</comment>
<name>A0A343KN36_9HEMI</name>
<feature type="transmembrane region" description="Helical" evidence="17">
    <location>
        <begin position="338"/>
        <end position="360"/>
    </location>
</feature>
<feature type="transmembrane region" description="Helical" evidence="17">
    <location>
        <begin position="69"/>
        <end position="86"/>
    </location>
</feature>
<evidence type="ECO:0000256" key="16">
    <source>
        <dbReference type="ARBA" id="ARBA00049551"/>
    </source>
</evidence>
<keyword evidence="7 17" id="KW-0679">Respiratory chain</keyword>
<evidence type="ECO:0000256" key="13">
    <source>
        <dbReference type="ARBA" id="ARBA00023075"/>
    </source>
</evidence>
<evidence type="ECO:0000256" key="12">
    <source>
        <dbReference type="ARBA" id="ARBA00023027"/>
    </source>
</evidence>
<evidence type="ECO:0000256" key="14">
    <source>
        <dbReference type="ARBA" id="ARBA00023128"/>
    </source>
</evidence>
<dbReference type="EMBL" id="MF176157">
    <property type="protein sequence ID" value="ATI24699.1"/>
    <property type="molecule type" value="Genomic_DNA"/>
</dbReference>
<evidence type="ECO:0000256" key="8">
    <source>
        <dbReference type="ARBA" id="ARBA00022692"/>
    </source>
</evidence>
<dbReference type="GO" id="GO:0015990">
    <property type="term" value="P:electron transport coupled proton transport"/>
    <property type="evidence" value="ECO:0007669"/>
    <property type="project" value="TreeGrafter"/>
</dbReference>
<evidence type="ECO:0000256" key="5">
    <source>
        <dbReference type="ARBA" id="ARBA00021006"/>
    </source>
</evidence>
<reference evidence="19" key="1">
    <citation type="submission" date="2017-05" db="EMBL/GenBank/DDBJ databases">
        <authorList>
            <person name="Song R."/>
            <person name="Chenine A.L."/>
            <person name="Ruprecht R.M."/>
        </authorList>
    </citation>
    <scope>NUCLEOTIDE SEQUENCE</scope>
</reference>
<keyword evidence="13 17" id="KW-0830">Ubiquinone</keyword>
<comment type="similarity">
    <text evidence="3 17">Belongs to the complex I subunit 4 family.</text>
</comment>
<geneLocation type="mitochondrion" evidence="19"/>
<evidence type="ECO:0000256" key="4">
    <source>
        <dbReference type="ARBA" id="ARBA00012944"/>
    </source>
</evidence>
<feature type="domain" description="NADH:quinone oxidoreductase/Mrp antiporter transmembrane" evidence="18">
    <location>
        <begin position="88"/>
        <end position="357"/>
    </location>
</feature>
<keyword evidence="10 17" id="KW-0249">Electron transport</keyword>
<keyword evidence="11 17" id="KW-1133">Transmembrane helix</keyword>
<comment type="function">
    <text evidence="1">Core subunit of the mitochondrial membrane respiratory chain NADH dehydrogenase (Complex I) that is believed to belong to the minimal assembly required for catalysis. Complex I functions in the transfer of electrons from NADH to the respiratory chain. The immediate electron acceptor for the enzyme is believed to be ubiquinone.</text>
</comment>
<evidence type="ECO:0000256" key="15">
    <source>
        <dbReference type="ARBA" id="ARBA00023136"/>
    </source>
</evidence>
<accession>A0A343KN36</accession>
<feature type="transmembrane region" description="Helical" evidence="17">
    <location>
        <begin position="126"/>
        <end position="149"/>
    </location>
</feature>
<keyword evidence="12 17" id="KW-0520">NAD</keyword>
<evidence type="ECO:0000256" key="6">
    <source>
        <dbReference type="ARBA" id="ARBA00022448"/>
    </source>
</evidence>
<feature type="transmembrane region" description="Helical" evidence="17">
    <location>
        <begin position="19"/>
        <end position="35"/>
    </location>
</feature>
<keyword evidence="15 17" id="KW-0472">Membrane</keyword>
<feature type="transmembrane region" description="Helical" evidence="17">
    <location>
        <begin position="244"/>
        <end position="263"/>
    </location>
</feature>
<dbReference type="PRINTS" id="PR01437">
    <property type="entry name" value="NUOXDRDTASE4"/>
</dbReference>
<dbReference type="PANTHER" id="PTHR43507:SF20">
    <property type="entry name" value="NADH-UBIQUINONE OXIDOREDUCTASE CHAIN 4"/>
    <property type="match status" value="1"/>
</dbReference>
<keyword evidence="9" id="KW-1278">Translocase</keyword>
<feature type="transmembrane region" description="Helical" evidence="17">
    <location>
        <begin position="41"/>
        <end position="62"/>
    </location>
</feature>
<protein>
    <recommendedName>
        <fullName evidence="5 17">NADH-ubiquinone oxidoreductase chain 4</fullName>
        <ecNumber evidence="4 17">7.1.1.2</ecNumber>
    </recommendedName>
</protein>
<feature type="transmembrane region" description="Helical" evidence="17">
    <location>
        <begin position="92"/>
        <end position="114"/>
    </location>
</feature>
<dbReference type="InterPro" id="IPR003918">
    <property type="entry name" value="NADH_UbQ_OxRdtase"/>
</dbReference>
<evidence type="ECO:0000313" key="19">
    <source>
        <dbReference type="EMBL" id="ATI24699.1"/>
    </source>
</evidence>
<dbReference type="PANTHER" id="PTHR43507">
    <property type="entry name" value="NADH-UBIQUINONE OXIDOREDUCTASE CHAIN 4"/>
    <property type="match status" value="1"/>
</dbReference>
<evidence type="ECO:0000256" key="7">
    <source>
        <dbReference type="ARBA" id="ARBA00022660"/>
    </source>
</evidence>
<proteinExistence type="inferred from homology"/>
<evidence type="ECO:0000256" key="3">
    <source>
        <dbReference type="ARBA" id="ARBA00009025"/>
    </source>
</evidence>
<keyword evidence="6 17" id="KW-0813">Transport</keyword>
<keyword evidence="14 17" id="KW-0496">Mitochondrion</keyword>
<feature type="transmembrane region" description="Helical" evidence="17">
    <location>
        <begin position="187"/>
        <end position="207"/>
    </location>
</feature>
<evidence type="ECO:0000256" key="9">
    <source>
        <dbReference type="ARBA" id="ARBA00022967"/>
    </source>
</evidence>
<evidence type="ECO:0000259" key="18">
    <source>
        <dbReference type="Pfam" id="PF00361"/>
    </source>
</evidence>
<dbReference type="AlphaFoldDB" id="A0A343KN36"/>
<keyword evidence="8 17" id="KW-0812">Transmembrane</keyword>
<dbReference type="InterPro" id="IPR001750">
    <property type="entry name" value="ND/Mrp_TM"/>
</dbReference>
<gene>
    <name evidence="19" type="primary">nad4</name>
</gene>
<comment type="function">
    <text evidence="17">Core subunit of the mitochondrial membrane respiratory chain NADH dehydrogenase (Complex I) which catalyzes electron transfer from NADH through the respiratory chain, using ubiquinone as an electron acceptor. Essential for the catalytic activity and assembly of complex I.</text>
</comment>
<evidence type="ECO:0000256" key="2">
    <source>
        <dbReference type="ARBA" id="ARBA00004225"/>
    </source>
</evidence>
<evidence type="ECO:0000256" key="10">
    <source>
        <dbReference type="ARBA" id="ARBA00022982"/>
    </source>
</evidence>
<feature type="transmembrane region" description="Helical" evidence="17">
    <location>
        <begin position="306"/>
        <end position="326"/>
    </location>
</feature>
<dbReference type="GO" id="GO:0008137">
    <property type="term" value="F:NADH dehydrogenase (ubiquinone) activity"/>
    <property type="evidence" value="ECO:0007669"/>
    <property type="project" value="UniProtKB-UniRule"/>
</dbReference>
<evidence type="ECO:0000256" key="11">
    <source>
        <dbReference type="ARBA" id="ARBA00022989"/>
    </source>
</evidence>
<feature type="transmembrane region" description="Helical" evidence="17">
    <location>
        <begin position="155"/>
        <end position="175"/>
    </location>
</feature>